<name>A0A0E9T019_ANGAN</name>
<proteinExistence type="predicted"/>
<organism evidence="1">
    <name type="scientific">Anguilla anguilla</name>
    <name type="common">European freshwater eel</name>
    <name type="synonym">Muraena anguilla</name>
    <dbReference type="NCBI Taxonomy" id="7936"/>
    <lineage>
        <taxon>Eukaryota</taxon>
        <taxon>Metazoa</taxon>
        <taxon>Chordata</taxon>
        <taxon>Craniata</taxon>
        <taxon>Vertebrata</taxon>
        <taxon>Euteleostomi</taxon>
        <taxon>Actinopterygii</taxon>
        <taxon>Neopterygii</taxon>
        <taxon>Teleostei</taxon>
        <taxon>Anguilliformes</taxon>
        <taxon>Anguillidae</taxon>
        <taxon>Anguilla</taxon>
    </lineage>
</organism>
<dbReference type="AlphaFoldDB" id="A0A0E9T019"/>
<reference evidence="1" key="2">
    <citation type="journal article" date="2015" name="Fish Shellfish Immunol.">
        <title>Early steps in the European eel (Anguilla anguilla)-Vibrio vulnificus interaction in the gills: Role of the RtxA13 toxin.</title>
        <authorList>
            <person name="Callol A."/>
            <person name="Pajuelo D."/>
            <person name="Ebbesson L."/>
            <person name="Teles M."/>
            <person name="MacKenzie S."/>
            <person name="Amaro C."/>
        </authorList>
    </citation>
    <scope>NUCLEOTIDE SEQUENCE</scope>
</reference>
<protein>
    <submittedName>
        <fullName evidence="1">Uncharacterized protein</fullName>
    </submittedName>
</protein>
<sequence>MAKYSSACPQLSLVDMRRRFKMLTGSIISDNCKREMG</sequence>
<accession>A0A0E9T019</accession>
<reference evidence="1" key="1">
    <citation type="submission" date="2014-11" db="EMBL/GenBank/DDBJ databases">
        <authorList>
            <person name="Amaro Gonzalez C."/>
        </authorList>
    </citation>
    <scope>NUCLEOTIDE SEQUENCE</scope>
</reference>
<dbReference type="EMBL" id="GBXM01061735">
    <property type="protein sequence ID" value="JAH46842.1"/>
    <property type="molecule type" value="Transcribed_RNA"/>
</dbReference>
<evidence type="ECO:0000313" key="1">
    <source>
        <dbReference type="EMBL" id="JAH46842.1"/>
    </source>
</evidence>